<dbReference type="GO" id="GO:0005102">
    <property type="term" value="F:signaling receptor binding"/>
    <property type="evidence" value="ECO:0007669"/>
    <property type="project" value="TreeGrafter"/>
</dbReference>
<reference evidence="7" key="1">
    <citation type="submission" date="2025-08" db="UniProtKB">
        <authorList>
            <consortium name="RefSeq"/>
        </authorList>
    </citation>
    <scope>IDENTIFICATION</scope>
    <source>
        <tissue evidence="7">Kidney</tissue>
    </source>
</reference>
<dbReference type="Gene3D" id="3.20.20.80">
    <property type="entry name" value="Glycosidases"/>
    <property type="match status" value="1"/>
</dbReference>
<feature type="domain" description="Glycoside hydrolase family 2 catalytic" evidence="5">
    <location>
        <begin position="171"/>
        <end position="308"/>
    </location>
</feature>
<feature type="transmembrane region" description="Helical" evidence="4">
    <location>
        <begin position="6"/>
        <end position="29"/>
    </location>
</feature>
<evidence type="ECO:0000256" key="1">
    <source>
        <dbReference type="ARBA" id="ARBA00004371"/>
    </source>
</evidence>
<dbReference type="CTD" id="2990"/>
<dbReference type="GO" id="GO:0019391">
    <property type="term" value="P:glucuronoside catabolic process"/>
    <property type="evidence" value="ECO:0007669"/>
    <property type="project" value="TreeGrafter"/>
</dbReference>
<accession>A0A6P3QZ08</accession>
<evidence type="ECO:0000313" key="6">
    <source>
        <dbReference type="Proteomes" id="UP000515202"/>
    </source>
</evidence>
<keyword evidence="3" id="KW-0458">Lysosome</keyword>
<protein>
    <submittedName>
        <fullName evidence="7">Beta-glucuronidase</fullName>
    </submittedName>
</protein>
<dbReference type="GO" id="GO:0005615">
    <property type="term" value="C:extracellular space"/>
    <property type="evidence" value="ECO:0007669"/>
    <property type="project" value="TreeGrafter"/>
</dbReference>
<dbReference type="InterPro" id="IPR006103">
    <property type="entry name" value="Glyco_hydro_2_cat"/>
</dbReference>
<dbReference type="GeneID" id="105296748"/>
<comment type="subcellular location">
    <subcellularLocation>
        <location evidence="1">Lysosome</location>
    </subcellularLocation>
</comment>
<keyword evidence="4" id="KW-0812">Transmembrane</keyword>
<evidence type="ECO:0000256" key="2">
    <source>
        <dbReference type="ARBA" id="ARBA00007401"/>
    </source>
</evidence>
<dbReference type="GO" id="GO:0030246">
    <property type="term" value="F:carbohydrate binding"/>
    <property type="evidence" value="ECO:0007669"/>
    <property type="project" value="TreeGrafter"/>
</dbReference>
<dbReference type="GO" id="GO:0005764">
    <property type="term" value="C:lysosome"/>
    <property type="evidence" value="ECO:0007669"/>
    <property type="project" value="UniProtKB-SubCell"/>
</dbReference>
<dbReference type="InterPro" id="IPR008979">
    <property type="entry name" value="Galactose-bd-like_sf"/>
</dbReference>
<dbReference type="AlphaFoldDB" id="A0A6P3QZ08"/>
<dbReference type="PANTHER" id="PTHR10066">
    <property type="entry name" value="BETA-GLUCURONIDASE"/>
    <property type="match status" value="1"/>
</dbReference>
<name>A0A6P3QZ08_PTEVA</name>
<dbReference type="KEGG" id="pvp:105296748"/>
<dbReference type="InterPro" id="IPR017853">
    <property type="entry name" value="GH"/>
</dbReference>
<gene>
    <name evidence="7" type="primary">GUSB</name>
</gene>
<organism evidence="6 7">
    <name type="scientific">Pteropus vampyrus</name>
    <name type="common">Large flying fox</name>
    <dbReference type="NCBI Taxonomy" id="132908"/>
    <lineage>
        <taxon>Eukaryota</taxon>
        <taxon>Metazoa</taxon>
        <taxon>Chordata</taxon>
        <taxon>Craniata</taxon>
        <taxon>Vertebrata</taxon>
        <taxon>Euteleostomi</taxon>
        <taxon>Mammalia</taxon>
        <taxon>Eutheria</taxon>
        <taxon>Laurasiatheria</taxon>
        <taxon>Chiroptera</taxon>
        <taxon>Yinpterochiroptera</taxon>
        <taxon>Pteropodoidea</taxon>
        <taxon>Pteropodidae</taxon>
        <taxon>Pteropodinae</taxon>
        <taxon>Pteropus</taxon>
    </lineage>
</organism>
<dbReference type="SUPFAM" id="SSF51445">
    <property type="entry name" value="(Trans)glycosidases"/>
    <property type="match status" value="1"/>
</dbReference>
<dbReference type="SUPFAM" id="SSF49785">
    <property type="entry name" value="Galactose-binding domain-like"/>
    <property type="match status" value="1"/>
</dbReference>
<evidence type="ECO:0000256" key="3">
    <source>
        <dbReference type="ARBA" id="ARBA00023228"/>
    </source>
</evidence>
<dbReference type="GO" id="GO:0005975">
    <property type="term" value="P:carbohydrate metabolic process"/>
    <property type="evidence" value="ECO:0007669"/>
    <property type="project" value="InterPro"/>
</dbReference>
<keyword evidence="4" id="KW-0472">Membrane</keyword>
<keyword evidence="6" id="KW-1185">Reference proteome</keyword>
<dbReference type="GO" id="GO:0004566">
    <property type="term" value="F:beta-glucuronidase activity"/>
    <property type="evidence" value="ECO:0007669"/>
    <property type="project" value="TreeGrafter"/>
</dbReference>
<dbReference type="Pfam" id="PF02836">
    <property type="entry name" value="Glyco_hydro_2_C"/>
    <property type="match status" value="1"/>
</dbReference>
<proteinExistence type="inferred from homology"/>
<comment type="similarity">
    <text evidence="2">Belongs to the glycosyl hydrolase 2 family.</text>
</comment>
<dbReference type="OrthoDB" id="408532at2759"/>
<sequence length="330" mass="37847">MVRGTARAWAVLGPVLWGCGLALQGGMLYPRESASRERKDLDGLWSFRADFSDNRRQGFEQQWYRTPLRESGPTLDMPVPSSFNDVGQDGQLRGFVGWVWYEREATLPQRWTQDLGTRVVLRIGSAQYYAIVVSAASSRQGEWAGAAAEHSWGCLGLSGSQLFPDSLPPGAPYVDIICVNSYLSWYHDFGHLEVIQLQLATQFENWYRKYQKPIIQSEYGADAIVGLHHDPPLMFSEEYQKDLLEQYHVVLDQKRKEYVVGELIWNFADFMTDQSPPRVMGNKKGIFTRQRQPKGAAFLLRQRYWKLANETRYHWSAMKSQCVGMSPFTL</sequence>
<dbReference type="PANTHER" id="PTHR10066:SF67">
    <property type="entry name" value="BETA-GLUCURONIDASE"/>
    <property type="match status" value="1"/>
</dbReference>
<dbReference type="RefSeq" id="XP_011365316.1">
    <property type="nucleotide sequence ID" value="XM_011367014.2"/>
</dbReference>
<evidence type="ECO:0000313" key="7">
    <source>
        <dbReference type="RefSeq" id="XP_011365316.1"/>
    </source>
</evidence>
<evidence type="ECO:0000256" key="4">
    <source>
        <dbReference type="SAM" id="Phobius"/>
    </source>
</evidence>
<evidence type="ECO:0000259" key="5">
    <source>
        <dbReference type="Pfam" id="PF02836"/>
    </source>
</evidence>
<dbReference type="Gene3D" id="2.60.120.260">
    <property type="entry name" value="Galactose-binding domain-like"/>
    <property type="match status" value="1"/>
</dbReference>
<keyword evidence="4" id="KW-1133">Transmembrane helix</keyword>
<dbReference type="Proteomes" id="UP000515202">
    <property type="component" value="Unplaced"/>
</dbReference>